<organism evidence="2 3">
    <name type="scientific">Euplotes crassus</name>
    <dbReference type="NCBI Taxonomy" id="5936"/>
    <lineage>
        <taxon>Eukaryota</taxon>
        <taxon>Sar</taxon>
        <taxon>Alveolata</taxon>
        <taxon>Ciliophora</taxon>
        <taxon>Intramacronucleata</taxon>
        <taxon>Spirotrichea</taxon>
        <taxon>Hypotrichia</taxon>
        <taxon>Euplotida</taxon>
        <taxon>Euplotidae</taxon>
        <taxon>Moneuplotes</taxon>
    </lineage>
</organism>
<comment type="caution">
    <text evidence="2">The sequence shown here is derived from an EMBL/GenBank/DDBJ whole genome shotgun (WGS) entry which is preliminary data.</text>
</comment>
<keyword evidence="1" id="KW-0472">Membrane</keyword>
<keyword evidence="3" id="KW-1185">Reference proteome</keyword>
<proteinExistence type="predicted"/>
<dbReference type="EMBL" id="CAMPGE010012084">
    <property type="protein sequence ID" value="CAI2370871.1"/>
    <property type="molecule type" value="Genomic_DNA"/>
</dbReference>
<sequence>MIFVCQFFKTNLFKSFTGVLFLIISCMSLISLSILKSISKSCIVSVSRIHSFTFSYNLSSSDLSCILSKYLSVIFLASWFSSDFSATREPSITSRSDSSCGSSCLAVKLYLIIKLQYFCKTLLPLICLLSLRIDLRK</sequence>
<evidence type="ECO:0000313" key="3">
    <source>
        <dbReference type="Proteomes" id="UP001295684"/>
    </source>
</evidence>
<dbReference type="AlphaFoldDB" id="A0AAD1XGB2"/>
<feature type="transmembrane region" description="Helical" evidence="1">
    <location>
        <begin position="12"/>
        <end position="35"/>
    </location>
</feature>
<protein>
    <submittedName>
        <fullName evidence="2">Uncharacterized protein</fullName>
    </submittedName>
</protein>
<keyword evidence="1" id="KW-1133">Transmembrane helix</keyword>
<evidence type="ECO:0000256" key="1">
    <source>
        <dbReference type="SAM" id="Phobius"/>
    </source>
</evidence>
<name>A0AAD1XGB2_EUPCR</name>
<accession>A0AAD1XGB2</accession>
<gene>
    <name evidence="2" type="ORF">ECRASSUSDP1_LOCUS12190</name>
</gene>
<evidence type="ECO:0000313" key="2">
    <source>
        <dbReference type="EMBL" id="CAI2370871.1"/>
    </source>
</evidence>
<dbReference type="Proteomes" id="UP001295684">
    <property type="component" value="Unassembled WGS sequence"/>
</dbReference>
<reference evidence="2" key="1">
    <citation type="submission" date="2023-07" db="EMBL/GenBank/DDBJ databases">
        <authorList>
            <consortium name="AG Swart"/>
            <person name="Singh M."/>
            <person name="Singh A."/>
            <person name="Seah K."/>
            <person name="Emmerich C."/>
        </authorList>
    </citation>
    <scope>NUCLEOTIDE SEQUENCE</scope>
    <source>
        <strain evidence="2">DP1</strain>
    </source>
</reference>
<keyword evidence="1" id="KW-0812">Transmembrane</keyword>